<sequence>MLARELQAELFAQTLAQAFVHIPKLRLRLSIQ</sequence>
<dbReference type="Proteomes" id="UP000255505">
    <property type="component" value="Plasmid II"/>
</dbReference>
<proteinExistence type="predicted"/>
<keyword evidence="1" id="KW-0614">Plasmid</keyword>
<reference evidence="1 2" key="1">
    <citation type="submission" date="2018-01" db="EMBL/GenBank/DDBJ databases">
        <authorList>
            <person name="Gaut B.S."/>
            <person name="Morton B.R."/>
            <person name="Clegg M.T."/>
            <person name="Duvall M.R."/>
        </authorList>
    </citation>
    <scope>NUCLEOTIDE SEQUENCE [LARGE SCALE GENOMIC DNA]</scope>
    <source>
        <strain evidence="1">Cupriavidus taiwanensis LMG 19425</strain>
        <plasmid evidence="2">Plasmid ii</plasmid>
    </source>
</reference>
<name>A0A375IM41_9BURK</name>
<evidence type="ECO:0000313" key="2">
    <source>
        <dbReference type="Proteomes" id="UP000255505"/>
    </source>
</evidence>
<geneLocation type="plasmid" evidence="1">
    <name>II</name>
</geneLocation>
<accession>A0A375IM41</accession>
<evidence type="ECO:0000313" key="1">
    <source>
        <dbReference type="EMBL" id="SPK75141.1"/>
    </source>
</evidence>
<organism evidence="1 2">
    <name type="scientific">Cupriavidus taiwanensis</name>
    <dbReference type="NCBI Taxonomy" id="164546"/>
    <lineage>
        <taxon>Bacteria</taxon>
        <taxon>Pseudomonadati</taxon>
        <taxon>Pseudomonadota</taxon>
        <taxon>Betaproteobacteria</taxon>
        <taxon>Burkholderiales</taxon>
        <taxon>Burkholderiaceae</taxon>
        <taxon>Cupriavidus</taxon>
    </lineage>
</organism>
<dbReference type="EMBL" id="LT991977">
    <property type="protein sequence ID" value="SPK75141.1"/>
    <property type="molecule type" value="Genomic_DNA"/>
</dbReference>
<dbReference type="AlphaFoldDB" id="A0A375IM41"/>
<gene>
    <name evidence="1" type="ORF">CT19425_MP50177</name>
</gene>
<protein>
    <submittedName>
        <fullName evidence="1">Uncharacterized protein</fullName>
    </submittedName>
</protein>